<dbReference type="OrthoDB" id="1821221at2"/>
<reference evidence="2 3" key="1">
    <citation type="submission" date="2018-07" db="EMBL/GenBank/DDBJ databases">
        <title>Genome sequences of six Lactobacillus spp. isolated from bumble bee guts.</title>
        <authorList>
            <person name="Motta E.V.S."/>
            <person name="Moran N.A."/>
        </authorList>
    </citation>
    <scope>NUCLEOTIDE SEQUENCE [LARGE SCALE GENOMIC DNA]</scope>
    <source>
        <strain evidence="2 3">BI-1.1</strain>
    </source>
</reference>
<feature type="transmembrane region" description="Helical" evidence="1">
    <location>
        <begin position="9"/>
        <end position="27"/>
    </location>
</feature>
<evidence type="ECO:0000313" key="2">
    <source>
        <dbReference type="EMBL" id="RHW51802.1"/>
    </source>
</evidence>
<feature type="transmembrane region" description="Helical" evidence="1">
    <location>
        <begin position="208"/>
        <end position="230"/>
    </location>
</feature>
<keyword evidence="1" id="KW-0812">Transmembrane</keyword>
<evidence type="ECO:0008006" key="4">
    <source>
        <dbReference type="Google" id="ProtNLM"/>
    </source>
</evidence>
<organism evidence="2 3">
    <name type="scientific">Bombilactobacillus bombi</name>
    <dbReference type="NCBI Taxonomy" id="1303590"/>
    <lineage>
        <taxon>Bacteria</taxon>
        <taxon>Bacillati</taxon>
        <taxon>Bacillota</taxon>
        <taxon>Bacilli</taxon>
        <taxon>Lactobacillales</taxon>
        <taxon>Lactobacillaceae</taxon>
        <taxon>Bombilactobacillus</taxon>
    </lineage>
</organism>
<feature type="transmembrane region" description="Helical" evidence="1">
    <location>
        <begin position="320"/>
        <end position="336"/>
    </location>
</feature>
<feature type="transmembrane region" description="Helical" evidence="1">
    <location>
        <begin position="348"/>
        <end position="368"/>
    </location>
</feature>
<feature type="transmembrane region" description="Helical" evidence="1">
    <location>
        <begin position="163"/>
        <end position="196"/>
    </location>
</feature>
<accession>A0A417ZIJ8</accession>
<dbReference type="Proteomes" id="UP000284109">
    <property type="component" value="Unassembled WGS sequence"/>
</dbReference>
<feature type="transmembrane region" description="Helical" evidence="1">
    <location>
        <begin position="101"/>
        <end position="119"/>
    </location>
</feature>
<evidence type="ECO:0000256" key="1">
    <source>
        <dbReference type="SAM" id="Phobius"/>
    </source>
</evidence>
<dbReference type="InterPro" id="IPR045691">
    <property type="entry name" value="DUF6056"/>
</dbReference>
<dbReference type="RefSeq" id="WP_118899295.1">
    <property type="nucleotide sequence ID" value="NZ_QOCR01000001.1"/>
</dbReference>
<sequence>MRTSNRIRPLIYLIIFVIFGLIGYWMPLVGDDLNWWSAWGTHYFSSGTFLTYDGRYLGDLLVILMTHSKLISFCIYGSCAALITYLVNLISRILFQRDYQVIGAILMAIGLLLAPKDVFRQIWGWHAGFANYVPSIIFPLFFIYLICAYYDQPNKKINFSRSTSFLILLAAILSQFLAEHITLLNCFNDFLLLIFFRRHFSPEFFQKYFRWIFIGNLIGAFLMFINGAYIKLLFAGHDSYRHIDSQQAALLPYLKTFVSHYRIILLLIILLAIILVNFYYQTDYSNYSKLKLINGWLIIDAIVALLPFIVITPFGPRCIFGSYTLIIALLVINLTARLPHYYKILTPLSLLALLFLGFYFNKISLNYYQTNKLSQDYCQYQQTLQQKDFYVINYSNIDYLWSSNMSEDPMFLHFFVGDSNHKIIAVNYEDWQAYAPHYKVGNFQKFEQQIIRQHK</sequence>
<evidence type="ECO:0000313" key="3">
    <source>
        <dbReference type="Proteomes" id="UP000284109"/>
    </source>
</evidence>
<dbReference type="AlphaFoldDB" id="A0A417ZIJ8"/>
<protein>
    <recommendedName>
        <fullName evidence="4">Teichoic acid/polysaccharide export protein</fullName>
    </recommendedName>
</protein>
<gene>
    <name evidence="2" type="ORF">DS831_00245</name>
</gene>
<comment type="caution">
    <text evidence="2">The sequence shown here is derived from an EMBL/GenBank/DDBJ whole genome shotgun (WGS) entry which is preliminary data.</text>
</comment>
<feature type="transmembrane region" description="Helical" evidence="1">
    <location>
        <begin position="260"/>
        <end position="280"/>
    </location>
</feature>
<keyword evidence="1" id="KW-0472">Membrane</keyword>
<dbReference type="EMBL" id="QOCR01000001">
    <property type="protein sequence ID" value="RHW51802.1"/>
    <property type="molecule type" value="Genomic_DNA"/>
</dbReference>
<proteinExistence type="predicted"/>
<name>A0A417ZIJ8_9LACO</name>
<feature type="transmembrane region" description="Helical" evidence="1">
    <location>
        <begin position="73"/>
        <end position="95"/>
    </location>
</feature>
<keyword evidence="3" id="KW-1185">Reference proteome</keyword>
<feature type="transmembrane region" description="Helical" evidence="1">
    <location>
        <begin position="292"/>
        <end position="314"/>
    </location>
</feature>
<feature type="transmembrane region" description="Helical" evidence="1">
    <location>
        <begin position="131"/>
        <end position="151"/>
    </location>
</feature>
<dbReference type="Pfam" id="PF19528">
    <property type="entry name" value="DUF6056"/>
    <property type="match status" value="1"/>
</dbReference>
<keyword evidence="1" id="KW-1133">Transmembrane helix</keyword>